<feature type="region of interest" description="Disordered" evidence="1">
    <location>
        <begin position="27"/>
        <end position="55"/>
    </location>
</feature>
<comment type="caution">
    <text evidence="2">The sequence shown here is derived from an EMBL/GenBank/DDBJ whole genome shotgun (WGS) entry which is preliminary data.</text>
</comment>
<gene>
    <name evidence="2" type="ORF">ACRB68_63410</name>
</gene>
<reference evidence="2 3" key="1">
    <citation type="submission" date="2019-10" db="EMBL/GenBank/DDBJ databases">
        <title>Actinomadura rubteroloni sp. nov. and Actinomadura macrotermitis sp. nov., isolated from the gut of fungus growing-termite Macrotermes natalensis.</title>
        <authorList>
            <person name="Benndorf R."/>
            <person name="Martin K."/>
            <person name="Kuefner M."/>
            <person name="De Beer W."/>
            <person name="Kaster A.-K."/>
            <person name="Vollmers J."/>
            <person name="Poulsen M."/>
            <person name="Beemelmanns C."/>
        </authorList>
    </citation>
    <scope>NUCLEOTIDE SEQUENCE [LARGE SCALE GENOMIC DNA]</scope>
    <source>
        <strain evidence="2 3">RB68</strain>
    </source>
</reference>
<proteinExistence type="predicted"/>
<dbReference type="EMBL" id="WEGH01000004">
    <property type="protein sequence ID" value="MQY08235.1"/>
    <property type="molecule type" value="Genomic_DNA"/>
</dbReference>
<keyword evidence="3" id="KW-1185">Reference proteome</keyword>
<dbReference type="AlphaFoldDB" id="A0A7K0C470"/>
<sequence length="55" mass="6078">MPTPPPHSAPDDTPARSLLGRFLYWLTPDGPHDDWLEPDPDPDGEDTAEGNRPLT</sequence>
<organism evidence="2 3">
    <name type="scientific">Actinomadura macrotermitis</name>
    <dbReference type="NCBI Taxonomy" id="2585200"/>
    <lineage>
        <taxon>Bacteria</taxon>
        <taxon>Bacillati</taxon>
        <taxon>Actinomycetota</taxon>
        <taxon>Actinomycetes</taxon>
        <taxon>Streptosporangiales</taxon>
        <taxon>Thermomonosporaceae</taxon>
        <taxon>Actinomadura</taxon>
    </lineage>
</organism>
<feature type="compositionally biased region" description="Acidic residues" evidence="1">
    <location>
        <begin position="36"/>
        <end position="48"/>
    </location>
</feature>
<evidence type="ECO:0000313" key="3">
    <source>
        <dbReference type="Proteomes" id="UP000487268"/>
    </source>
</evidence>
<protein>
    <submittedName>
        <fullName evidence="2">Uncharacterized protein</fullName>
    </submittedName>
</protein>
<dbReference type="Proteomes" id="UP000487268">
    <property type="component" value="Unassembled WGS sequence"/>
</dbReference>
<evidence type="ECO:0000313" key="2">
    <source>
        <dbReference type="EMBL" id="MQY08235.1"/>
    </source>
</evidence>
<name>A0A7K0C470_9ACTN</name>
<dbReference type="RefSeq" id="WP_153538913.1">
    <property type="nucleotide sequence ID" value="NZ_WEGH01000004.1"/>
</dbReference>
<accession>A0A7K0C470</accession>
<evidence type="ECO:0000256" key="1">
    <source>
        <dbReference type="SAM" id="MobiDB-lite"/>
    </source>
</evidence>